<reference evidence="3" key="1">
    <citation type="journal article" date="2019" name="Int. J. Syst. Evol. Microbiol.">
        <title>The Global Catalogue of Microorganisms (GCM) 10K type strain sequencing project: providing services to taxonomists for standard genome sequencing and annotation.</title>
        <authorList>
            <consortium name="The Broad Institute Genomics Platform"/>
            <consortium name="The Broad Institute Genome Sequencing Center for Infectious Disease"/>
            <person name="Wu L."/>
            <person name="Ma J."/>
        </authorList>
    </citation>
    <scope>NUCLEOTIDE SEQUENCE [LARGE SCALE GENOMIC DNA]</scope>
    <source>
        <strain evidence="3">JCM 17589</strain>
    </source>
</reference>
<dbReference type="SMART" id="SM00382">
    <property type="entry name" value="AAA"/>
    <property type="match status" value="1"/>
</dbReference>
<dbReference type="Proteomes" id="UP001501845">
    <property type="component" value="Unassembled WGS sequence"/>
</dbReference>
<dbReference type="PRINTS" id="PR00364">
    <property type="entry name" value="DISEASERSIST"/>
</dbReference>
<evidence type="ECO:0000259" key="1">
    <source>
        <dbReference type="SMART" id="SM00382"/>
    </source>
</evidence>
<dbReference type="EMBL" id="BAABBU010000016">
    <property type="protein sequence ID" value="GAA4140607.1"/>
    <property type="molecule type" value="Genomic_DNA"/>
</dbReference>
<dbReference type="Pfam" id="PF13424">
    <property type="entry name" value="TPR_12"/>
    <property type="match status" value="1"/>
</dbReference>
<dbReference type="InterPro" id="IPR003593">
    <property type="entry name" value="AAA+_ATPase"/>
</dbReference>
<dbReference type="PANTHER" id="PTHR47691">
    <property type="entry name" value="REGULATOR-RELATED"/>
    <property type="match status" value="1"/>
</dbReference>
<dbReference type="Gene3D" id="1.10.10.10">
    <property type="entry name" value="Winged helix-like DNA-binding domain superfamily/Winged helix DNA-binding domain"/>
    <property type="match status" value="1"/>
</dbReference>
<dbReference type="PANTHER" id="PTHR47691:SF3">
    <property type="entry name" value="HTH-TYPE TRANSCRIPTIONAL REGULATOR RV0890C-RELATED"/>
    <property type="match status" value="1"/>
</dbReference>
<name>A0ABP7YSE5_9ACTN</name>
<dbReference type="InterPro" id="IPR002182">
    <property type="entry name" value="NB-ARC"/>
</dbReference>
<dbReference type="Gene3D" id="1.25.40.10">
    <property type="entry name" value="Tetratricopeptide repeat domain"/>
    <property type="match status" value="1"/>
</dbReference>
<dbReference type="SUPFAM" id="SSF48452">
    <property type="entry name" value="TPR-like"/>
    <property type="match status" value="2"/>
</dbReference>
<proteinExistence type="predicted"/>
<dbReference type="InterPro" id="IPR027417">
    <property type="entry name" value="P-loop_NTPase"/>
</dbReference>
<dbReference type="InterPro" id="IPR036388">
    <property type="entry name" value="WH-like_DNA-bd_sf"/>
</dbReference>
<comment type="caution">
    <text evidence="2">The sequence shown here is derived from an EMBL/GenBank/DDBJ whole genome shotgun (WGS) entry which is preliminary data.</text>
</comment>
<dbReference type="InterPro" id="IPR019734">
    <property type="entry name" value="TPR_rpt"/>
</dbReference>
<dbReference type="Gene3D" id="3.40.50.300">
    <property type="entry name" value="P-loop containing nucleotide triphosphate hydrolases"/>
    <property type="match status" value="1"/>
</dbReference>
<dbReference type="Pfam" id="PF00931">
    <property type="entry name" value="NB-ARC"/>
    <property type="match status" value="1"/>
</dbReference>
<accession>A0ABP7YSE5</accession>
<evidence type="ECO:0000313" key="3">
    <source>
        <dbReference type="Proteomes" id="UP001501845"/>
    </source>
</evidence>
<keyword evidence="3" id="KW-1185">Reference proteome</keyword>
<evidence type="ECO:0000313" key="2">
    <source>
        <dbReference type="EMBL" id="GAA4140607.1"/>
    </source>
</evidence>
<dbReference type="SUPFAM" id="SSF52540">
    <property type="entry name" value="P-loop containing nucleoside triphosphate hydrolases"/>
    <property type="match status" value="1"/>
</dbReference>
<dbReference type="SMART" id="SM00028">
    <property type="entry name" value="TPR"/>
    <property type="match status" value="5"/>
</dbReference>
<sequence>MTDEPTSVSNEFSGGDSDVVVQAGTVHGGIHVHGPGRPFPPPRQLPYGVPGFVNRVTELTGLDGLHPRPDDERGDGPAVVAAITGGPGVGKTALALHWAHRVRRHFVDGDLYIDMRGYNSGNALGPEQALTSFLRGLGVEADRIPIDEQECAALFRSMVYGKKILIFIDNVSSVKQIRQVIPASRSSLVLITSRNRLSGLVAREGAARVTLDVLSPQESVRLLREVIGPSRVDAEPDAARRVAELCGCLPLALRVVGERAAGRSLLSLGELVDELVQEQDFLDALADQEDELSDVRAVFSWSYRALPEESRRAFRLLGLYEGKVLCVDSAAALLSVTPPVARRRLGELANVHLLQETARDRYRMHDLLRSYAVELLSAEEPREVRTRAVRRVLTWYLLSADAGRKAILPRSRSLHLVPAGDQVRPVERFDEAADAVRWFDTERENLLAALRQAVAWGQYDIAWMLPAVASGFFELSAHWSDWKRVHELGLDAARLVGSRLGEAFNLLCLGDVHWRSGAYDVAVENYRAAAELSRGIDDLWTLGFSLRGLGLVALEQGDPDAEAQTHFEAALSVFREHGDRRGEGMSLLSLAECARGREEHAEAAAFCRRALGIFHEIGDRWSEAWGALPLADSLSELGELPGAEEHLGRALAVFREFTDRRSEASTLMRLGDVSSARGEPDAARRFWTQAAVLYEELGDESADVLRRRAEDVTVSGSGEEDVGDRAG</sequence>
<protein>
    <submittedName>
        <fullName evidence="2">Tetratricopeptide repeat protein</fullName>
    </submittedName>
</protein>
<feature type="domain" description="AAA+ ATPase" evidence="1">
    <location>
        <begin position="77"/>
        <end position="217"/>
    </location>
</feature>
<gene>
    <name evidence="2" type="ORF">GCM10022285_40200</name>
</gene>
<dbReference type="InterPro" id="IPR011990">
    <property type="entry name" value="TPR-like_helical_dom_sf"/>
</dbReference>
<organism evidence="2 3">
    <name type="scientific">Streptomyces tunisiensis</name>
    <dbReference type="NCBI Taxonomy" id="948699"/>
    <lineage>
        <taxon>Bacteria</taxon>
        <taxon>Bacillati</taxon>
        <taxon>Actinomycetota</taxon>
        <taxon>Actinomycetes</taxon>
        <taxon>Kitasatosporales</taxon>
        <taxon>Streptomycetaceae</taxon>
        <taxon>Streptomyces</taxon>
    </lineage>
</organism>